<proteinExistence type="predicted"/>
<protein>
    <submittedName>
        <fullName evidence="1">Uncharacterized protein</fullName>
    </submittedName>
</protein>
<evidence type="ECO:0000313" key="2">
    <source>
        <dbReference type="Proteomes" id="UP000829196"/>
    </source>
</evidence>
<reference evidence="1" key="1">
    <citation type="journal article" date="2022" name="Front. Genet.">
        <title>Chromosome-Scale Assembly of the Dendrobium nobile Genome Provides Insights Into the Molecular Mechanism of the Biosynthesis of the Medicinal Active Ingredient of Dendrobium.</title>
        <authorList>
            <person name="Xu Q."/>
            <person name="Niu S.-C."/>
            <person name="Li K.-L."/>
            <person name="Zheng P.-J."/>
            <person name="Zhang X.-J."/>
            <person name="Jia Y."/>
            <person name="Liu Y."/>
            <person name="Niu Y.-X."/>
            <person name="Yu L.-H."/>
            <person name="Chen D.-F."/>
            <person name="Zhang G.-Q."/>
        </authorList>
    </citation>
    <scope>NUCLEOTIDE SEQUENCE</scope>
    <source>
        <tissue evidence="1">Leaf</tissue>
    </source>
</reference>
<dbReference type="Proteomes" id="UP000829196">
    <property type="component" value="Unassembled WGS sequence"/>
</dbReference>
<dbReference type="EMBL" id="JAGYWB010000010">
    <property type="protein sequence ID" value="KAI0507801.1"/>
    <property type="molecule type" value="Genomic_DNA"/>
</dbReference>
<gene>
    <name evidence="1" type="ORF">KFK09_013929</name>
</gene>
<keyword evidence="2" id="KW-1185">Reference proteome</keyword>
<evidence type="ECO:0000313" key="1">
    <source>
        <dbReference type="EMBL" id="KAI0507801.1"/>
    </source>
</evidence>
<name>A0A8T3BAK2_DENNO</name>
<comment type="caution">
    <text evidence="1">The sequence shown here is derived from an EMBL/GenBank/DDBJ whole genome shotgun (WGS) entry which is preliminary data.</text>
</comment>
<sequence>MNPFATRILGYYTLSPPKLHKELAVDTVGGDALMNHQMAFGKVAKLLRLPTEEASKSFLRVIYEITCSRLRPS</sequence>
<accession>A0A8T3BAK2</accession>
<organism evidence="1 2">
    <name type="scientific">Dendrobium nobile</name>
    <name type="common">Orchid</name>
    <dbReference type="NCBI Taxonomy" id="94219"/>
    <lineage>
        <taxon>Eukaryota</taxon>
        <taxon>Viridiplantae</taxon>
        <taxon>Streptophyta</taxon>
        <taxon>Embryophyta</taxon>
        <taxon>Tracheophyta</taxon>
        <taxon>Spermatophyta</taxon>
        <taxon>Magnoliopsida</taxon>
        <taxon>Liliopsida</taxon>
        <taxon>Asparagales</taxon>
        <taxon>Orchidaceae</taxon>
        <taxon>Epidendroideae</taxon>
        <taxon>Malaxideae</taxon>
        <taxon>Dendrobiinae</taxon>
        <taxon>Dendrobium</taxon>
    </lineage>
</organism>
<dbReference type="AlphaFoldDB" id="A0A8T3BAK2"/>